<dbReference type="GeneID" id="57961934"/>
<dbReference type="GO" id="GO:0009086">
    <property type="term" value="P:methionine biosynthetic process"/>
    <property type="evidence" value="ECO:0007669"/>
    <property type="project" value="UniProtKB-KW"/>
</dbReference>
<dbReference type="Gene3D" id="3.30.70.260">
    <property type="match status" value="1"/>
</dbReference>
<keyword evidence="6 14" id="KW-0028">Amino-acid biosynthesis</keyword>
<feature type="binding site" evidence="13">
    <location>
        <position position="100"/>
    </location>
    <ligand>
        <name>NADPH</name>
        <dbReference type="ChEBI" id="CHEBI:57783"/>
    </ligand>
</feature>
<keyword evidence="7 14" id="KW-0791">Threonine biosynthesis</keyword>
<dbReference type="FunFam" id="3.30.360.10:FF:000005">
    <property type="entry name" value="Homoserine dehydrogenase"/>
    <property type="match status" value="1"/>
</dbReference>
<dbReference type="PANTHER" id="PTHR43331">
    <property type="entry name" value="HOMOSERINE DEHYDROGENASE"/>
    <property type="match status" value="1"/>
</dbReference>
<dbReference type="EC" id="1.1.1.3" evidence="4 14"/>
<accession>A0A0E2HG21</accession>
<comment type="pathway">
    <text evidence="1 14">Amino-acid biosynthesis; L-threonine biosynthesis; L-threonine from L-aspartate: step 3/5.</text>
</comment>
<dbReference type="PIRSF" id="PIRSF000098">
    <property type="entry name" value="Homoser_dehydrog"/>
    <property type="match status" value="1"/>
</dbReference>
<dbReference type="SUPFAM" id="SSF55347">
    <property type="entry name" value="Glyceraldehyde-3-phosphate dehydrogenase-like, C-terminal domain"/>
    <property type="match status" value="1"/>
</dbReference>
<comment type="pathway">
    <text evidence="2 14">Amino-acid biosynthesis; L-methionine biosynthesis via de novo pathway; L-homoserine from L-aspartate: step 3/3.</text>
</comment>
<organism evidence="18 19">
    <name type="scientific">[Clostridium] clostridioforme 90A8</name>
    <dbReference type="NCBI Taxonomy" id="999408"/>
    <lineage>
        <taxon>Bacteria</taxon>
        <taxon>Bacillati</taxon>
        <taxon>Bacillota</taxon>
        <taxon>Clostridia</taxon>
        <taxon>Lachnospirales</taxon>
        <taxon>Lachnospiraceae</taxon>
        <taxon>Enterocloster</taxon>
    </lineage>
</organism>
<evidence type="ECO:0000256" key="5">
    <source>
        <dbReference type="ARBA" id="ARBA00013376"/>
    </source>
</evidence>
<evidence type="ECO:0000256" key="2">
    <source>
        <dbReference type="ARBA" id="ARBA00005062"/>
    </source>
</evidence>
<comment type="similarity">
    <text evidence="3 15">Belongs to the homoserine dehydrogenase family.</text>
</comment>
<feature type="binding site" evidence="13">
    <location>
        <begin position="7"/>
        <end position="14"/>
    </location>
    <ligand>
        <name>NADP(+)</name>
        <dbReference type="ChEBI" id="CHEBI:58349"/>
    </ligand>
</feature>
<name>A0A0E2HG21_9FIRM</name>
<keyword evidence="8 14" id="KW-0560">Oxidoreductase</keyword>
<dbReference type="RefSeq" id="WP_002587461.1">
    <property type="nucleotide sequence ID" value="NZ_KB850994.1"/>
</dbReference>
<evidence type="ECO:0000256" key="8">
    <source>
        <dbReference type="ARBA" id="ARBA00023002"/>
    </source>
</evidence>
<dbReference type="InterPro" id="IPR001342">
    <property type="entry name" value="HDH_cat"/>
</dbReference>
<feature type="domain" description="Homoserine dehydrogenase catalytic" evidence="16">
    <location>
        <begin position="132"/>
        <end position="310"/>
    </location>
</feature>
<keyword evidence="9" id="KW-0915">Sodium</keyword>
<reference evidence="18 19" key="1">
    <citation type="submission" date="2013-01" db="EMBL/GenBank/DDBJ databases">
        <title>The Genome Sequence of Clostridium clostridioforme 90A8.</title>
        <authorList>
            <consortium name="The Broad Institute Genome Sequencing Platform"/>
            <person name="Earl A."/>
            <person name="Ward D."/>
            <person name="Feldgarden M."/>
            <person name="Gevers D."/>
            <person name="Courvalin P."/>
            <person name="Lambert T."/>
            <person name="Walker B."/>
            <person name="Young S.K."/>
            <person name="Zeng Q."/>
            <person name="Gargeya S."/>
            <person name="Fitzgerald M."/>
            <person name="Haas B."/>
            <person name="Abouelleil A."/>
            <person name="Alvarado L."/>
            <person name="Arachchi H.M."/>
            <person name="Berlin A.M."/>
            <person name="Chapman S.B."/>
            <person name="Dewar J."/>
            <person name="Goldberg J."/>
            <person name="Griggs A."/>
            <person name="Gujja S."/>
            <person name="Hansen M."/>
            <person name="Howarth C."/>
            <person name="Imamovic A."/>
            <person name="Larimer J."/>
            <person name="McCowan C."/>
            <person name="Murphy C."/>
            <person name="Neiman D."/>
            <person name="Pearson M."/>
            <person name="Priest M."/>
            <person name="Roberts A."/>
            <person name="Saif S."/>
            <person name="Shea T."/>
            <person name="Sisk P."/>
            <person name="Sykes S."/>
            <person name="Wortman J."/>
            <person name="Nusbaum C."/>
            <person name="Birren B."/>
        </authorList>
    </citation>
    <scope>NUCLEOTIDE SEQUENCE [LARGE SCALE GENOMIC DNA]</scope>
    <source>
        <strain evidence="18 19">90A8</strain>
    </source>
</reference>
<dbReference type="PANTHER" id="PTHR43331:SF1">
    <property type="entry name" value="HOMOSERINE DEHYDROGENASE"/>
    <property type="match status" value="1"/>
</dbReference>
<dbReference type="AlphaFoldDB" id="A0A0E2HG21"/>
<evidence type="ECO:0000313" key="18">
    <source>
        <dbReference type="EMBL" id="ENZ07146.1"/>
    </source>
</evidence>
<dbReference type="GO" id="GO:0004412">
    <property type="term" value="F:homoserine dehydrogenase activity"/>
    <property type="evidence" value="ECO:0007669"/>
    <property type="project" value="UniProtKB-EC"/>
</dbReference>
<dbReference type="EMBL" id="AGYR01000069">
    <property type="protein sequence ID" value="ENZ07146.1"/>
    <property type="molecule type" value="Genomic_DNA"/>
</dbReference>
<feature type="active site" description="Proton donor" evidence="12">
    <location>
        <position position="200"/>
    </location>
</feature>
<dbReference type="GO" id="GO:0009088">
    <property type="term" value="P:threonine biosynthetic process"/>
    <property type="evidence" value="ECO:0007669"/>
    <property type="project" value="UniProtKB-UniPathway"/>
</dbReference>
<evidence type="ECO:0000256" key="13">
    <source>
        <dbReference type="PIRSR" id="PIRSR000098-2"/>
    </source>
</evidence>
<comment type="catalytic activity">
    <reaction evidence="11">
        <text>L-homoserine + NADP(+) = L-aspartate 4-semialdehyde + NADPH + H(+)</text>
        <dbReference type="Rhea" id="RHEA:15761"/>
        <dbReference type="ChEBI" id="CHEBI:15378"/>
        <dbReference type="ChEBI" id="CHEBI:57476"/>
        <dbReference type="ChEBI" id="CHEBI:57783"/>
        <dbReference type="ChEBI" id="CHEBI:58349"/>
        <dbReference type="ChEBI" id="CHEBI:537519"/>
        <dbReference type="EC" id="1.1.1.3"/>
    </reaction>
    <physiologicalReaction direction="right-to-left" evidence="11">
        <dbReference type="Rhea" id="RHEA:15763"/>
    </physiologicalReaction>
</comment>
<protein>
    <recommendedName>
        <fullName evidence="5 14">Homoserine dehydrogenase</fullName>
        <ecNumber evidence="4 14">1.1.1.3</ecNumber>
    </recommendedName>
</protein>
<evidence type="ECO:0000259" key="16">
    <source>
        <dbReference type="Pfam" id="PF00742"/>
    </source>
</evidence>
<feature type="binding site" evidence="13">
    <location>
        <position position="185"/>
    </location>
    <ligand>
        <name>L-homoserine</name>
        <dbReference type="ChEBI" id="CHEBI:57476"/>
    </ligand>
</feature>
<dbReference type="InterPro" id="IPR019811">
    <property type="entry name" value="HDH_CS"/>
</dbReference>
<dbReference type="Pfam" id="PF03447">
    <property type="entry name" value="NAD_binding_3"/>
    <property type="match status" value="1"/>
</dbReference>
<keyword evidence="10 14" id="KW-0486">Methionine biosynthesis</keyword>
<dbReference type="UniPathway" id="UPA00050">
    <property type="reaction ID" value="UER00063"/>
</dbReference>
<evidence type="ECO:0000313" key="19">
    <source>
        <dbReference type="Proteomes" id="UP000013085"/>
    </source>
</evidence>
<dbReference type="NCBIfam" id="NF004976">
    <property type="entry name" value="PRK06349.1"/>
    <property type="match status" value="1"/>
</dbReference>
<dbReference type="Proteomes" id="UP000013085">
    <property type="component" value="Unassembled WGS sequence"/>
</dbReference>
<evidence type="ECO:0000256" key="7">
    <source>
        <dbReference type="ARBA" id="ARBA00022697"/>
    </source>
</evidence>
<proteinExistence type="inferred from homology"/>
<evidence type="ECO:0000256" key="14">
    <source>
        <dbReference type="RuleBase" id="RU000579"/>
    </source>
</evidence>
<evidence type="ECO:0000256" key="9">
    <source>
        <dbReference type="ARBA" id="ARBA00023053"/>
    </source>
</evidence>
<evidence type="ECO:0000256" key="6">
    <source>
        <dbReference type="ARBA" id="ARBA00022605"/>
    </source>
</evidence>
<evidence type="ECO:0000256" key="3">
    <source>
        <dbReference type="ARBA" id="ARBA00006753"/>
    </source>
</evidence>
<dbReference type="HOGENOM" id="CLU_009116_1_1_9"/>
<feature type="domain" description="Aspartate/homoserine dehydrogenase NAD-binding" evidence="17">
    <location>
        <begin position="8"/>
        <end position="124"/>
    </location>
</feature>
<dbReference type="UniPathway" id="UPA00051">
    <property type="reaction ID" value="UER00465"/>
</dbReference>
<dbReference type="Gene3D" id="3.30.360.10">
    <property type="entry name" value="Dihydrodipicolinate Reductase, domain 2"/>
    <property type="match status" value="1"/>
</dbReference>
<dbReference type="Gene3D" id="3.40.50.720">
    <property type="entry name" value="NAD(P)-binding Rossmann-like Domain"/>
    <property type="match status" value="1"/>
</dbReference>
<dbReference type="SUPFAM" id="SSF51735">
    <property type="entry name" value="NAD(P)-binding Rossmann-fold domains"/>
    <property type="match status" value="1"/>
</dbReference>
<evidence type="ECO:0000256" key="4">
    <source>
        <dbReference type="ARBA" id="ARBA00013213"/>
    </source>
</evidence>
<dbReference type="InterPro" id="IPR016204">
    <property type="entry name" value="HDH"/>
</dbReference>
<comment type="caution">
    <text evidence="18">The sequence shown here is derived from an EMBL/GenBank/DDBJ whole genome shotgun (WGS) entry which is preliminary data.</text>
</comment>
<evidence type="ECO:0000256" key="12">
    <source>
        <dbReference type="PIRSR" id="PIRSR000098-1"/>
    </source>
</evidence>
<dbReference type="PATRIC" id="fig|999408.3.peg.5691"/>
<dbReference type="Pfam" id="PF00742">
    <property type="entry name" value="Homoserine_dh"/>
    <property type="match status" value="1"/>
</dbReference>
<dbReference type="InterPro" id="IPR036291">
    <property type="entry name" value="NAD(P)-bd_dom_sf"/>
</dbReference>
<evidence type="ECO:0000256" key="1">
    <source>
        <dbReference type="ARBA" id="ARBA00005056"/>
    </source>
</evidence>
<evidence type="ECO:0000256" key="11">
    <source>
        <dbReference type="ARBA" id="ARBA00048841"/>
    </source>
</evidence>
<keyword evidence="13 14" id="KW-0521">NADP</keyword>
<dbReference type="PROSITE" id="PS01042">
    <property type="entry name" value="HOMOSER_DHGENASE"/>
    <property type="match status" value="1"/>
</dbReference>
<evidence type="ECO:0000256" key="15">
    <source>
        <dbReference type="RuleBase" id="RU004171"/>
    </source>
</evidence>
<evidence type="ECO:0000256" key="10">
    <source>
        <dbReference type="ARBA" id="ARBA00023167"/>
    </source>
</evidence>
<dbReference type="InterPro" id="IPR005106">
    <property type="entry name" value="Asp/hSer_DH_NAD-bd"/>
</dbReference>
<gene>
    <name evidence="18" type="ORF">HMPREF1090_05299</name>
</gene>
<dbReference type="GO" id="GO:0050661">
    <property type="term" value="F:NADP binding"/>
    <property type="evidence" value="ECO:0007669"/>
    <property type="project" value="InterPro"/>
</dbReference>
<sequence length="413" mass="45540">MIKTAVMGYGTIGSGVAEILDKNRDVIASQAGQEVELKYVLDLREFPDSPVADKIVHDFKVIEQDEEVKIVVETMGGLNPAYPFVKACLMAGKNVVTSNKALVAAHGTELLAIARKKHVNFFFEASVGGGIPIIRPLYRCLMGERIEEITGILNGTTNFILTKMDKEGESFENALKEAQNLGYAERNPEADVEGHDTCRKIAILTAMATGKEVNYEDIYTEGITRITDIDFKYAEKMGTSVKLFGTSRIKDGRVLAYVAPVMINKTSPLYSVNDVFNGILVKGNMLGTSMFYGSGAGKLPTGSAVVADIIEAAQNLKKNVPMGWTDEKQAIESMDQAQFRYFVRAAGSYRNKEQDVKNAFGQVEVIELYGMDEFAFLTAQMAEGEFRKAAVSYDSREQERSEYGIKQMIRAVL</sequence>
<evidence type="ECO:0000259" key="17">
    <source>
        <dbReference type="Pfam" id="PF03447"/>
    </source>
</evidence>